<dbReference type="GO" id="GO:0008233">
    <property type="term" value="F:peptidase activity"/>
    <property type="evidence" value="ECO:0007669"/>
    <property type="project" value="InterPro"/>
</dbReference>
<dbReference type="CDD" id="cd00038">
    <property type="entry name" value="CAP_ED"/>
    <property type="match status" value="2"/>
</dbReference>
<dbReference type="InterPro" id="IPR026898">
    <property type="entry name" value="PrsW"/>
</dbReference>
<evidence type="ECO:0000313" key="5">
    <source>
        <dbReference type="Proteomes" id="UP000547209"/>
    </source>
</evidence>
<evidence type="ECO:0000259" key="3">
    <source>
        <dbReference type="PROSITE" id="PS50042"/>
    </source>
</evidence>
<sequence length="614" mass="65889">MTSLTSTPILEYLRRHTLLHGVPEQELEAAARAMAVARFADGDRILAEGTAGDACYFIVAGTVRVSSRSLIGRTVLLATLGPGELIGEIALLSSERRTASVAASGPVEALRLDREGFRRLAAVGPLFHESLTYSANIRILHGMLSKGSIWSAIPDSELRGLAEITVRRKVKAGDVIVREGEAADRFFMIAAGRFEMRTGDKRVAVLGQGDFFGEIALLAGMPQTSSVVAREEGELLTMGREEYRFVLMQYPPVKRQFLETLRIRRPDLFRAAETDWLTPEEQEARERATAPAGTVRIPKRERWIDLLLAMGGLFAAATAMAAWQRDAVWIVAALLLGGLAGPVTFVAYARSAQLLGFRTFRLVAAFLASAALAVPLAWIVERNWLIGSGGDGGLVFDNLKIPLAVSVIEETAKLLVCLLFLRSKRQRFQMDAVVFGAAVGMGFAAIESILYGWTHLQSGAAGGMLAVLWLRALLSPFGHGTWTAIAATGVWFGFGRGAAGARSASASRLLRAAGLLVASVALHALWDYHYPSGGWRAAGMAVVGAAGILLLLRLIRSGAKEELQALAALNPAPAADRLADDGERRDLVCEACGTVSPPDTRYCGRCGQALRAAN</sequence>
<evidence type="ECO:0000313" key="4">
    <source>
        <dbReference type="EMBL" id="MBB6669845.1"/>
    </source>
</evidence>
<feature type="transmembrane region" description="Helical" evidence="2">
    <location>
        <begin position="400"/>
        <end position="421"/>
    </location>
</feature>
<feature type="transmembrane region" description="Helical" evidence="2">
    <location>
        <begin position="538"/>
        <end position="555"/>
    </location>
</feature>
<feature type="domain" description="Cyclic nucleotide-binding" evidence="3">
    <location>
        <begin position="149"/>
        <end position="264"/>
    </location>
</feature>
<dbReference type="Pfam" id="PF00027">
    <property type="entry name" value="cNMP_binding"/>
    <property type="match status" value="2"/>
</dbReference>
<feature type="transmembrane region" description="Helical" evidence="2">
    <location>
        <begin position="360"/>
        <end position="380"/>
    </location>
</feature>
<feature type="transmembrane region" description="Helical" evidence="2">
    <location>
        <begin position="473"/>
        <end position="494"/>
    </location>
</feature>
<protein>
    <submittedName>
        <fullName evidence="4">Cyclic nucleotide-binding domain-containing protein</fullName>
    </submittedName>
</protein>
<feature type="transmembrane region" description="Helical" evidence="2">
    <location>
        <begin position="329"/>
        <end position="348"/>
    </location>
</feature>
<accession>A0A7X0RLV1</accession>
<dbReference type="RefSeq" id="WP_185141291.1">
    <property type="nucleotide sequence ID" value="NZ_JACJVP010000005.1"/>
</dbReference>
<reference evidence="4 5" key="1">
    <citation type="submission" date="2020-08" db="EMBL/GenBank/DDBJ databases">
        <title>Cohnella phylogeny.</title>
        <authorList>
            <person name="Dunlap C."/>
        </authorList>
    </citation>
    <scope>NUCLEOTIDE SEQUENCE [LARGE SCALE GENOMIC DNA]</scope>
    <source>
        <strain evidence="4 5">DSM 28246</strain>
    </source>
</reference>
<dbReference type="PRINTS" id="PR00103">
    <property type="entry name" value="CAMPKINASE"/>
</dbReference>
<dbReference type="PROSITE" id="PS00888">
    <property type="entry name" value="CNMP_BINDING_1"/>
    <property type="match status" value="1"/>
</dbReference>
<name>A0A7X0RLV1_9BACL</name>
<dbReference type="Gene3D" id="2.60.120.10">
    <property type="entry name" value="Jelly Rolls"/>
    <property type="match status" value="2"/>
</dbReference>
<feature type="domain" description="Cyclic nucleotide-binding" evidence="3">
    <location>
        <begin position="18"/>
        <end position="120"/>
    </location>
</feature>
<dbReference type="InterPro" id="IPR014710">
    <property type="entry name" value="RmlC-like_jellyroll"/>
</dbReference>
<keyword evidence="2" id="KW-0472">Membrane</keyword>
<evidence type="ECO:0000256" key="2">
    <source>
        <dbReference type="SAM" id="Phobius"/>
    </source>
</evidence>
<organism evidence="4 5">
    <name type="scientific">Cohnella nanjingensis</name>
    <dbReference type="NCBI Taxonomy" id="1387779"/>
    <lineage>
        <taxon>Bacteria</taxon>
        <taxon>Bacillati</taxon>
        <taxon>Bacillota</taxon>
        <taxon>Bacilli</taxon>
        <taxon>Bacillales</taxon>
        <taxon>Paenibacillaceae</taxon>
        <taxon>Cohnella</taxon>
    </lineage>
</organism>
<dbReference type="EMBL" id="JACJVP010000005">
    <property type="protein sequence ID" value="MBB6669845.1"/>
    <property type="molecule type" value="Genomic_DNA"/>
</dbReference>
<dbReference type="AlphaFoldDB" id="A0A7X0RLV1"/>
<keyword evidence="2" id="KW-0812">Transmembrane</keyword>
<dbReference type="PANTHER" id="PTHR23011">
    <property type="entry name" value="CYCLIC NUCLEOTIDE-BINDING DOMAIN CONTAINING PROTEIN"/>
    <property type="match status" value="1"/>
</dbReference>
<dbReference type="InterPro" id="IPR018488">
    <property type="entry name" value="cNMP-bd_CS"/>
</dbReference>
<dbReference type="Proteomes" id="UP000547209">
    <property type="component" value="Unassembled WGS sequence"/>
</dbReference>
<keyword evidence="2" id="KW-1133">Transmembrane helix</keyword>
<keyword evidence="1" id="KW-0010">Activator</keyword>
<dbReference type="InterPro" id="IPR000595">
    <property type="entry name" value="cNMP-bd_dom"/>
</dbReference>
<evidence type="ECO:0000256" key="1">
    <source>
        <dbReference type="ARBA" id="ARBA00023159"/>
    </source>
</evidence>
<dbReference type="PROSITE" id="PS00889">
    <property type="entry name" value="CNMP_BINDING_2"/>
    <property type="match status" value="1"/>
</dbReference>
<feature type="transmembrane region" description="Helical" evidence="2">
    <location>
        <begin position="303"/>
        <end position="323"/>
    </location>
</feature>
<dbReference type="SMART" id="SM00100">
    <property type="entry name" value="cNMP"/>
    <property type="match status" value="2"/>
</dbReference>
<dbReference type="PROSITE" id="PS50042">
    <property type="entry name" value="CNMP_BINDING_3"/>
    <property type="match status" value="2"/>
</dbReference>
<gene>
    <name evidence="4" type="ORF">H7C19_03990</name>
</gene>
<dbReference type="InterPro" id="IPR018490">
    <property type="entry name" value="cNMP-bd_dom_sf"/>
</dbReference>
<comment type="caution">
    <text evidence="4">The sequence shown here is derived from an EMBL/GenBank/DDBJ whole genome shotgun (WGS) entry which is preliminary data.</text>
</comment>
<proteinExistence type="predicted"/>
<dbReference type="PANTHER" id="PTHR23011:SF28">
    <property type="entry name" value="CYCLIC NUCLEOTIDE-BINDING DOMAIN CONTAINING PROTEIN"/>
    <property type="match status" value="1"/>
</dbReference>
<dbReference type="Pfam" id="PF13367">
    <property type="entry name" value="PrsW-protease"/>
    <property type="match status" value="1"/>
</dbReference>
<dbReference type="SUPFAM" id="SSF51206">
    <property type="entry name" value="cAMP-binding domain-like"/>
    <property type="match status" value="2"/>
</dbReference>
<feature type="transmembrane region" description="Helical" evidence="2">
    <location>
        <begin position="433"/>
        <end position="453"/>
    </location>
</feature>
<feature type="transmembrane region" description="Helical" evidence="2">
    <location>
        <begin position="506"/>
        <end position="526"/>
    </location>
</feature>
<keyword evidence="5" id="KW-1185">Reference proteome</keyword>